<evidence type="ECO:0000313" key="4">
    <source>
        <dbReference type="Proteomes" id="UP000002490"/>
    </source>
</evidence>
<evidence type="ECO:0000313" key="3">
    <source>
        <dbReference type="Proteomes" id="UP000001019"/>
    </source>
</evidence>
<protein>
    <submittedName>
        <fullName evidence="2">Uncharacterized protein</fullName>
    </submittedName>
</protein>
<sequence length="48" mass="5646">MLNAEFLLFFGFLCQKNIDNMVKFSKDLPINLIKNPLCYIFTSVMLKE</sequence>
<dbReference type="Proteomes" id="UP000001019">
    <property type="component" value="Chromosome"/>
</dbReference>
<dbReference type="KEGG" id="ypm:YP_2891"/>
<dbReference type="KEGG" id="ypk:y3608"/>
<accession>A0A0H2W6U8</accession>
<reference evidence="3" key="3">
    <citation type="journal article" date="2004" name="DNA Res.">
        <title>Complete genome sequence of Yersinia pestis strain 91001, an isolate avirulent to humans.</title>
        <authorList>
            <person name="Song Y."/>
            <person name="Tong Z."/>
            <person name="Wang J."/>
            <person name="Wang L."/>
            <person name="Guo Z."/>
            <person name="Han Y."/>
            <person name="Zhang J."/>
            <person name="Pei D."/>
            <person name="Zhou D."/>
            <person name="Qin H."/>
            <person name="Pang X."/>
            <person name="Han Y."/>
            <person name="Zhai J."/>
            <person name="Li M."/>
            <person name="Cui B."/>
            <person name="Qi Z."/>
            <person name="Jin L."/>
            <person name="Dai R."/>
            <person name="Chen F."/>
            <person name="Li S."/>
            <person name="Ye C."/>
            <person name="Du Z."/>
            <person name="Lin W."/>
            <person name="Wang J."/>
            <person name="Yu J."/>
            <person name="Yang H."/>
            <person name="Wang J."/>
            <person name="Huang P."/>
            <person name="Yang R."/>
        </authorList>
    </citation>
    <scope>NUCLEOTIDE SEQUENCE [LARGE SCALE GENOMIC DNA]</scope>
    <source>
        <strain evidence="3">91001 / Biovar Mediaevalis</strain>
    </source>
</reference>
<name>A0A0H2W6U8_YERPE</name>
<organism evidence="2 3">
    <name type="scientific">Yersinia pestis</name>
    <dbReference type="NCBI Taxonomy" id="632"/>
    <lineage>
        <taxon>Bacteria</taxon>
        <taxon>Pseudomonadati</taxon>
        <taxon>Pseudomonadota</taxon>
        <taxon>Gammaproteobacteria</taxon>
        <taxon>Enterobacterales</taxon>
        <taxon>Yersiniaceae</taxon>
        <taxon>Yersinia</taxon>
    </lineage>
</organism>
<dbReference type="PIR" id="AI0070">
    <property type="entry name" value="AI0070"/>
</dbReference>
<dbReference type="EMBL" id="AE017042">
    <property type="protein sequence ID" value="AAS63073.1"/>
    <property type="molecule type" value="Genomic_DNA"/>
</dbReference>
<dbReference type="Proteomes" id="UP000002490">
    <property type="component" value="Chromosome"/>
</dbReference>
<evidence type="ECO:0000313" key="2">
    <source>
        <dbReference type="EMBL" id="AAS63073.1"/>
    </source>
</evidence>
<reference evidence="1 4" key="1">
    <citation type="journal article" date="2002" name="J. Bacteriol.">
        <title>Genome sequence of Yersinia pestis KIM.</title>
        <authorList>
            <person name="Deng W."/>
            <person name="Burland V."/>
            <person name="Plunkett G.III."/>
            <person name="Boutin A."/>
            <person name="Mayhew G.F."/>
            <person name="Liss P."/>
            <person name="Perna N.T."/>
            <person name="Rose D.J."/>
            <person name="Mau B."/>
            <person name="Zhou S."/>
            <person name="Schwartz D.C."/>
            <person name="Fetherston J.D."/>
            <person name="Lindler L.E."/>
            <person name="Brubaker R.R."/>
            <person name="Plana G.V."/>
            <person name="Straley S.C."/>
            <person name="McDonough K.A."/>
            <person name="Nilles M.L."/>
            <person name="Matson J.S."/>
            <person name="Blattner F.R."/>
            <person name="Perry R.D."/>
        </authorList>
    </citation>
    <scope>NUCLEOTIDE SEQUENCE [LARGE SCALE GENOMIC DNA]</scope>
    <source>
        <strain evidence="1">KIM</strain>
        <strain evidence="4">KIM10+ / Biovar Mediaevalis</strain>
    </source>
</reference>
<dbReference type="AlphaFoldDB" id="A0A0H2W6U8"/>
<reference evidence="2" key="4">
    <citation type="submission" date="2016-05" db="EMBL/GenBank/DDBJ databases">
        <title>Reannotation of Yersinia pestis strain 91001 based on omics data.</title>
        <authorList>
            <person name="Yiqing M."/>
        </authorList>
    </citation>
    <scope>NUCLEOTIDE SEQUENCE</scope>
    <source>
        <strain evidence="2">91001</strain>
    </source>
</reference>
<reference evidence="2" key="2">
    <citation type="submission" date="2003-04" db="EMBL/GenBank/DDBJ databases">
        <authorList>
            <person name="Song Y."/>
            <person name="Tong Z."/>
            <person name="Wang L."/>
            <person name="Han Y."/>
            <person name="Zhang J."/>
            <person name="Pei D."/>
            <person name="Wang J."/>
            <person name="Zhou D."/>
            <person name="Han Y."/>
            <person name="Pang X."/>
            <person name="Zhai J."/>
            <person name="Chen F."/>
            <person name="Qin H."/>
            <person name="Wang J."/>
            <person name="Li S."/>
            <person name="Guo Z."/>
            <person name="Ye C."/>
            <person name="Du Z."/>
            <person name="Lin W."/>
            <person name="Wang J."/>
            <person name="Yu J."/>
            <person name="Yang H."/>
            <person name="Wang J."/>
            <person name="Huang P."/>
            <person name="Yang R."/>
        </authorList>
    </citation>
    <scope>NUCLEOTIDE SEQUENCE</scope>
    <source>
        <strain evidence="2">91001</strain>
    </source>
</reference>
<gene>
    <name evidence="1" type="ordered locus">y3608</name>
    <name evidence="2" type="ordered locus">YP_2891</name>
</gene>
<proteinExistence type="predicted"/>
<dbReference type="EMBL" id="AE009952">
    <property type="protein sequence ID" value="AAM87156.1"/>
    <property type="molecule type" value="Genomic_DNA"/>
</dbReference>
<evidence type="ECO:0000313" key="1">
    <source>
        <dbReference type="EMBL" id="AAM87156.1"/>
    </source>
</evidence>